<dbReference type="RefSeq" id="WP_240965690.1">
    <property type="nucleotide sequence ID" value="NZ_JAATEN010000016.1"/>
</dbReference>
<feature type="domain" description="Condensation" evidence="2">
    <location>
        <begin position="13"/>
        <end position="443"/>
    </location>
</feature>
<dbReference type="Proteomes" id="UP000695264">
    <property type="component" value="Unassembled WGS sequence"/>
</dbReference>
<dbReference type="PANTHER" id="PTHR45527">
    <property type="entry name" value="NONRIBOSOMAL PEPTIDE SYNTHETASE"/>
    <property type="match status" value="1"/>
</dbReference>
<sequence length="500" mass="54514">MTGPEDSTLPSALPLSESQEGIWLAQRVESARRLYRIGQYVELLGPLDTGAFGHAVRRTAAETEILRMRFREDAAGRVTQHAVEQPEPELPFTDLSAEPDPRAAAEAWMRAELREVTGPVGGALFGFALFRLAPHHHIWYQRYDHLLMDGFACALMARRVADHYTAAVRAETPRAPGHTPLRELWRQEAGYRESEECARDRRYWHDHLADRPEPATAPGRPAPGAGAGVLRATGHLPPAAVTALRTAASRARMSWPRLAVAAVAAFHARLTGATETVLSIPVAGRMNSGARRTPCTMANLLPFRLPVAPGSGLLDLARLAERETTGLLAHQRYRGERIRQELGWPGDGRWHFGPSVNVLPLGDNLRFGESRGIVRDLSSRRVEEWGAVVSGWSDDQGTAITLEANSALYDQDWADARHRSLLGFLERAVADPNAPVGRIRLPGTTASAFPAPPREATSERPVRPVPELVAGRVAAVPEAVAVSGAEGELSYGELGERSGR</sequence>
<protein>
    <recommendedName>
        <fullName evidence="2">Condensation domain-containing protein</fullName>
    </recommendedName>
</protein>
<dbReference type="Gene3D" id="3.30.559.10">
    <property type="entry name" value="Chloramphenicol acetyltransferase-like domain"/>
    <property type="match status" value="1"/>
</dbReference>
<gene>
    <name evidence="3" type="ORF">HCK00_19080</name>
</gene>
<dbReference type="Pfam" id="PF00668">
    <property type="entry name" value="Condensation"/>
    <property type="match status" value="1"/>
</dbReference>
<proteinExistence type="predicted"/>
<reference evidence="3 4" key="1">
    <citation type="submission" date="2020-03" db="EMBL/GenBank/DDBJ databases">
        <title>WGS of actinomycetes isolated from Thailand.</title>
        <authorList>
            <person name="Thawai C."/>
        </authorList>
    </citation>
    <scope>NUCLEOTIDE SEQUENCE [LARGE SCALE GENOMIC DNA]</scope>
    <source>
        <strain evidence="3 4">PLAI 1-29</strain>
    </source>
</reference>
<organism evidence="3 4">
    <name type="scientific">Streptomyces zingiberis</name>
    <dbReference type="NCBI Taxonomy" id="2053010"/>
    <lineage>
        <taxon>Bacteria</taxon>
        <taxon>Bacillati</taxon>
        <taxon>Actinomycetota</taxon>
        <taxon>Actinomycetes</taxon>
        <taxon>Kitasatosporales</taxon>
        <taxon>Streptomycetaceae</taxon>
        <taxon>Streptomyces</taxon>
    </lineage>
</organism>
<dbReference type="EMBL" id="JAATEN010000016">
    <property type="protein sequence ID" value="NJQ02586.1"/>
    <property type="molecule type" value="Genomic_DNA"/>
</dbReference>
<dbReference type="InterPro" id="IPR001242">
    <property type="entry name" value="Condensation_dom"/>
</dbReference>
<evidence type="ECO:0000313" key="4">
    <source>
        <dbReference type="Proteomes" id="UP000695264"/>
    </source>
</evidence>
<feature type="region of interest" description="Disordered" evidence="1">
    <location>
        <begin position="441"/>
        <end position="463"/>
    </location>
</feature>
<keyword evidence="4" id="KW-1185">Reference proteome</keyword>
<dbReference type="PANTHER" id="PTHR45527:SF1">
    <property type="entry name" value="FATTY ACID SYNTHASE"/>
    <property type="match status" value="1"/>
</dbReference>
<evidence type="ECO:0000259" key="2">
    <source>
        <dbReference type="Pfam" id="PF00668"/>
    </source>
</evidence>
<evidence type="ECO:0000256" key="1">
    <source>
        <dbReference type="SAM" id="MobiDB-lite"/>
    </source>
</evidence>
<feature type="non-terminal residue" evidence="3">
    <location>
        <position position="500"/>
    </location>
</feature>
<comment type="caution">
    <text evidence="3">The sequence shown here is derived from an EMBL/GenBank/DDBJ whole genome shotgun (WGS) entry which is preliminary data.</text>
</comment>
<evidence type="ECO:0000313" key="3">
    <source>
        <dbReference type="EMBL" id="NJQ02586.1"/>
    </source>
</evidence>
<dbReference type="SUPFAM" id="SSF52777">
    <property type="entry name" value="CoA-dependent acyltransferases"/>
    <property type="match status" value="2"/>
</dbReference>
<name>A0ABX1BY79_9ACTN</name>
<dbReference type="InterPro" id="IPR023213">
    <property type="entry name" value="CAT-like_dom_sf"/>
</dbReference>
<dbReference type="Gene3D" id="3.30.559.30">
    <property type="entry name" value="Nonribosomal peptide synthetase, condensation domain"/>
    <property type="match status" value="1"/>
</dbReference>
<accession>A0ABX1BY79</accession>